<dbReference type="Gene3D" id="1.20.1250.20">
    <property type="entry name" value="MFS general substrate transporter like domains"/>
    <property type="match status" value="2"/>
</dbReference>
<dbReference type="PROSITE" id="PS50850">
    <property type="entry name" value="MFS"/>
    <property type="match status" value="1"/>
</dbReference>
<evidence type="ECO:0000256" key="3">
    <source>
        <dbReference type="ARBA" id="ARBA00022989"/>
    </source>
</evidence>
<evidence type="ECO:0000256" key="4">
    <source>
        <dbReference type="ARBA" id="ARBA00023136"/>
    </source>
</evidence>
<accession>A0ABP9KTN1</accession>
<keyword evidence="4 5" id="KW-0472">Membrane</keyword>
<keyword evidence="8" id="KW-1185">Reference proteome</keyword>
<evidence type="ECO:0000256" key="5">
    <source>
        <dbReference type="SAM" id="Phobius"/>
    </source>
</evidence>
<evidence type="ECO:0000313" key="8">
    <source>
        <dbReference type="Proteomes" id="UP001499910"/>
    </source>
</evidence>
<protein>
    <submittedName>
        <fullName evidence="7">MFS transporter</fullName>
    </submittedName>
</protein>
<dbReference type="PANTHER" id="PTHR23514:SF13">
    <property type="entry name" value="INNER MEMBRANE PROTEIN YBJJ"/>
    <property type="match status" value="1"/>
</dbReference>
<dbReference type="SUPFAM" id="SSF103473">
    <property type="entry name" value="MFS general substrate transporter"/>
    <property type="match status" value="1"/>
</dbReference>
<feature type="transmembrane region" description="Helical" evidence="5">
    <location>
        <begin position="330"/>
        <end position="352"/>
    </location>
</feature>
<feature type="transmembrane region" description="Helical" evidence="5">
    <location>
        <begin position="141"/>
        <end position="158"/>
    </location>
</feature>
<dbReference type="InterPro" id="IPR011701">
    <property type="entry name" value="MFS"/>
</dbReference>
<feature type="transmembrane region" description="Helical" evidence="5">
    <location>
        <begin position="12"/>
        <end position="35"/>
    </location>
</feature>
<feature type="domain" description="Major facilitator superfamily (MFS) profile" evidence="6">
    <location>
        <begin position="205"/>
        <end position="387"/>
    </location>
</feature>
<dbReference type="PANTHER" id="PTHR23514">
    <property type="entry name" value="BYPASS OF STOP CODON PROTEIN 6"/>
    <property type="match status" value="1"/>
</dbReference>
<dbReference type="InterPro" id="IPR036259">
    <property type="entry name" value="MFS_trans_sf"/>
</dbReference>
<comment type="subcellular location">
    <subcellularLocation>
        <location evidence="1">Membrane</location>
        <topology evidence="1">Multi-pass membrane protein</topology>
    </subcellularLocation>
</comment>
<feature type="transmembrane region" description="Helical" evidence="5">
    <location>
        <begin position="272"/>
        <end position="290"/>
    </location>
</feature>
<comment type="caution">
    <text evidence="7">The sequence shown here is derived from an EMBL/GenBank/DDBJ whole genome shotgun (WGS) entry which is preliminary data.</text>
</comment>
<feature type="transmembrane region" description="Helical" evidence="5">
    <location>
        <begin position="243"/>
        <end position="260"/>
    </location>
</feature>
<evidence type="ECO:0000256" key="1">
    <source>
        <dbReference type="ARBA" id="ARBA00004141"/>
    </source>
</evidence>
<reference evidence="8" key="1">
    <citation type="journal article" date="2019" name="Int. J. Syst. Evol. Microbiol.">
        <title>The Global Catalogue of Microorganisms (GCM) 10K type strain sequencing project: providing services to taxonomists for standard genome sequencing and annotation.</title>
        <authorList>
            <consortium name="The Broad Institute Genomics Platform"/>
            <consortium name="The Broad Institute Genome Sequencing Center for Infectious Disease"/>
            <person name="Wu L."/>
            <person name="Ma J."/>
        </authorList>
    </citation>
    <scope>NUCLEOTIDE SEQUENCE [LARGE SCALE GENOMIC DNA]</scope>
    <source>
        <strain evidence="8">JCM 18015</strain>
    </source>
</reference>
<dbReference type="EMBL" id="BAABHW010000001">
    <property type="protein sequence ID" value="GAA5064267.1"/>
    <property type="molecule type" value="Genomic_DNA"/>
</dbReference>
<dbReference type="Pfam" id="PF07690">
    <property type="entry name" value="MFS_1"/>
    <property type="match status" value="1"/>
</dbReference>
<dbReference type="Proteomes" id="UP001499910">
    <property type="component" value="Unassembled WGS sequence"/>
</dbReference>
<name>A0ABP9KTN1_9RHOB</name>
<dbReference type="RefSeq" id="WP_259547330.1">
    <property type="nucleotide sequence ID" value="NZ_BAABHW010000001.1"/>
</dbReference>
<organism evidence="7 8">
    <name type="scientific">[Roseibacterium] beibuensis</name>
    <dbReference type="NCBI Taxonomy" id="1193142"/>
    <lineage>
        <taxon>Bacteria</taxon>
        <taxon>Pseudomonadati</taxon>
        <taxon>Pseudomonadota</taxon>
        <taxon>Alphaproteobacteria</taxon>
        <taxon>Rhodobacterales</taxon>
        <taxon>Roseobacteraceae</taxon>
        <taxon>Roseicyclus</taxon>
    </lineage>
</organism>
<sequence>MQRLSDLLTAAILSRAPIAALAAIGVFWGGTAAYIPDLKARIGAGDALFGMILLASSGGALIAMAISPRVEARLPRAALTLSVVAMAAAAAPLGWAASVALFSIVMVAVGMTTGMADILANARVARLEARHNTALMNLNHACYSFAYAASAALTGIAREAALSPALWFVLIAAVTLALASFTWPRMSSQAEGDAPQASRGHVGRYAWIAGCVVLIAFFVENATEGWSALHVERTLGGGAAEGALGPAMLGLTMGIGRLLGQMVTFRGSEMTVLRFAALIAAAGLIIAASAPVPILAYLGFGLLGLGVSVVAPLALALTGVHAEPERRTLAVSRAAMIGYFGFFIGPPLMGFLSEAVGLRIAFATGAAMLLVVPLLLLPRMRAAERVV</sequence>
<feature type="transmembrane region" description="Helical" evidence="5">
    <location>
        <begin position="47"/>
        <end position="66"/>
    </location>
</feature>
<feature type="transmembrane region" description="Helical" evidence="5">
    <location>
        <begin position="296"/>
        <end position="318"/>
    </location>
</feature>
<feature type="transmembrane region" description="Helical" evidence="5">
    <location>
        <begin position="205"/>
        <end position="223"/>
    </location>
</feature>
<evidence type="ECO:0000313" key="7">
    <source>
        <dbReference type="EMBL" id="GAA5064267.1"/>
    </source>
</evidence>
<keyword evidence="3 5" id="KW-1133">Transmembrane helix</keyword>
<gene>
    <name evidence="7" type="ORF">GCM10023209_00600</name>
</gene>
<evidence type="ECO:0000259" key="6">
    <source>
        <dbReference type="PROSITE" id="PS50850"/>
    </source>
</evidence>
<dbReference type="InterPro" id="IPR051788">
    <property type="entry name" value="MFS_Transporter"/>
</dbReference>
<proteinExistence type="predicted"/>
<feature type="transmembrane region" description="Helical" evidence="5">
    <location>
        <begin position="164"/>
        <end position="184"/>
    </location>
</feature>
<evidence type="ECO:0000256" key="2">
    <source>
        <dbReference type="ARBA" id="ARBA00022692"/>
    </source>
</evidence>
<feature type="transmembrane region" description="Helical" evidence="5">
    <location>
        <begin position="358"/>
        <end position="377"/>
    </location>
</feature>
<keyword evidence="2 5" id="KW-0812">Transmembrane</keyword>
<dbReference type="InterPro" id="IPR020846">
    <property type="entry name" value="MFS_dom"/>
</dbReference>
<feature type="transmembrane region" description="Helical" evidence="5">
    <location>
        <begin position="101"/>
        <end position="120"/>
    </location>
</feature>
<feature type="transmembrane region" description="Helical" evidence="5">
    <location>
        <begin position="78"/>
        <end position="95"/>
    </location>
</feature>